<evidence type="ECO:0000313" key="18">
    <source>
        <dbReference type="EMBL" id="ELW67467.1"/>
    </source>
</evidence>
<feature type="disulfide bond" evidence="13">
    <location>
        <begin position="23"/>
        <end position="66"/>
    </location>
</feature>
<evidence type="ECO:0000256" key="5">
    <source>
        <dbReference type="ARBA" id="ARBA00022659"/>
    </source>
</evidence>
<keyword evidence="10" id="KW-0325">Glycoprotein</keyword>
<dbReference type="InParanoid" id="L9L253"/>
<dbReference type="Gene3D" id="2.10.70.10">
    <property type="entry name" value="Complement Module, domain 1"/>
    <property type="match status" value="5"/>
</dbReference>
<dbReference type="FunFam" id="2.10.70.10:FF:000089">
    <property type="entry name" value="Beta-2-glycoprotein 1"/>
    <property type="match status" value="1"/>
</dbReference>
<evidence type="ECO:0000256" key="15">
    <source>
        <dbReference type="SAM" id="MobiDB-lite"/>
    </source>
</evidence>
<evidence type="ECO:0000256" key="7">
    <source>
        <dbReference type="ARBA" id="ARBA00022729"/>
    </source>
</evidence>
<dbReference type="AlphaFoldDB" id="L9L253"/>
<evidence type="ECO:0000256" key="16">
    <source>
        <dbReference type="SAM" id="SignalP"/>
    </source>
</evidence>
<keyword evidence="9 13" id="KW-1015">Disulfide bond</keyword>
<evidence type="ECO:0000313" key="19">
    <source>
        <dbReference type="Proteomes" id="UP000011518"/>
    </source>
</evidence>
<comment type="subcellular location">
    <subcellularLocation>
        <location evidence="2">Secreted</location>
    </subcellularLocation>
</comment>
<evidence type="ECO:0000256" key="9">
    <source>
        <dbReference type="ARBA" id="ARBA00023157"/>
    </source>
</evidence>
<reference evidence="19" key="1">
    <citation type="submission" date="2012-07" db="EMBL/GenBank/DDBJ databases">
        <title>Genome of the Chinese tree shrew, a rising model animal genetically related to primates.</title>
        <authorList>
            <person name="Zhang G."/>
            <person name="Fan Y."/>
            <person name="Yao Y."/>
            <person name="Huang Z."/>
        </authorList>
    </citation>
    <scope>NUCLEOTIDE SEQUENCE [LARGE SCALE GENOMIC DNA]</scope>
</reference>
<evidence type="ECO:0000256" key="2">
    <source>
        <dbReference type="ARBA" id="ARBA00004613"/>
    </source>
</evidence>
<dbReference type="CDD" id="cd00033">
    <property type="entry name" value="CCP"/>
    <property type="match status" value="4"/>
</dbReference>
<feature type="domain" description="Sushi" evidence="17">
    <location>
        <begin position="140"/>
        <end position="202"/>
    </location>
</feature>
<feature type="domain" description="Sushi" evidence="17">
    <location>
        <begin position="82"/>
        <end position="139"/>
    </location>
</feature>
<feature type="domain" description="Sushi" evidence="17">
    <location>
        <begin position="203"/>
        <end position="262"/>
    </location>
</feature>
<dbReference type="InterPro" id="IPR055310">
    <property type="entry name" value="CEP112"/>
</dbReference>
<dbReference type="SMART" id="SM00032">
    <property type="entry name" value="CCP"/>
    <property type="match status" value="4"/>
</dbReference>
<dbReference type="PANTHER" id="PTHR18871">
    <property type="entry name" value="CENTROSOMAL PROTEIN OF 112 KDA"/>
    <property type="match status" value="1"/>
</dbReference>
<keyword evidence="8" id="KW-0677">Repeat</keyword>
<dbReference type="SUPFAM" id="SSF57535">
    <property type="entry name" value="Complement control module/SCR domain"/>
    <property type="match status" value="5"/>
</dbReference>
<dbReference type="Proteomes" id="UP000011518">
    <property type="component" value="Unassembled WGS sequence"/>
</dbReference>
<keyword evidence="7 16" id="KW-0732">Signal</keyword>
<evidence type="ECO:0000256" key="8">
    <source>
        <dbReference type="ARBA" id="ARBA00022737"/>
    </source>
</evidence>
<dbReference type="eggNOG" id="KOG4297">
    <property type="taxonomic scope" value="Eukaryota"/>
</dbReference>
<dbReference type="FunCoup" id="L9L253">
    <property type="interactions" value="156"/>
</dbReference>
<dbReference type="InterPro" id="IPR015104">
    <property type="entry name" value="Sushi_2"/>
</dbReference>
<evidence type="ECO:0000259" key="17">
    <source>
        <dbReference type="PROSITE" id="PS50923"/>
    </source>
</evidence>
<dbReference type="PROSITE" id="PS50923">
    <property type="entry name" value="SUSHI"/>
    <property type="match status" value="4"/>
</dbReference>
<evidence type="ECO:0000256" key="4">
    <source>
        <dbReference type="ARBA" id="ARBA00022525"/>
    </source>
</evidence>
<dbReference type="Pfam" id="PF00084">
    <property type="entry name" value="Sushi"/>
    <property type="match status" value="4"/>
</dbReference>
<evidence type="ECO:0000256" key="14">
    <source>
        <dbReference type="SAM" id="Coils"/>
    </source>
</evidence>
<dbReference type="EMBL" id="KB320609">
    <property type="protein sequence ID" value="ELW67467.1"/>
    <property type="molecule type" value="Genomic_DNA"/>
</dbReference>
<dbReference type="GO" id="GO:0008201">
    <property type="term" value="F:heparin binding"/>
    <property type="evidence" value="ECO:0007669"/>
    <property type="project" value="UniProtKB-KW"/>
</dbReference>
<comment type="function">
    <text evidence="1">Binds to various kinds of negatively charged substances such as heparin, phospholipids, and dextran sulfate. May prevent activation of the intrinsic blood coagulation cascade by binding to phospholipids on the surface of damaged cells.</text>
</comment>
<evidence type="ECO:0000256" key="12">
    <source>
        <dbReference type="ARBA" id="ARBA00033414"/>
    </source>
</evidence>
<evidence type="ECO:0000256" key="6">
    <source>
        <dbReference type="ARBA" id="ARBA00022674"/>
    </source>
</evidence>
<evidence type="ECO:0000256" key="13">
    <source>
        <dbReference type="PROSITE-ProRule" id="PRU00302"/>
    </source>
</evidence>
<dbReference type="InterPro" id="IPR000436">
    <property type="entry name" value="Sushi_SCR_CCP_dom"/>
</dbReference>
<name>L9L253_TUPCH</name>
<evidence type="ECO:0000256" key="3">
    <source>
        <dbReference type="ARBA" id="ARBA00020104"/>
    </source>
</evidence>
<dbReference type="GO" id="GO:0005615">
    <property type="term" value="C:extracellular space"/>
    <property type="evidence" value="ECO:0007669"/>
    <property type="project" value="UniProtKB-ARBA"/>
</dbReference>
<feature type="chain" id="PRO_5004000385" description="Beta-2-glycoprotein 1" evidence="16">
    <location>
        <begin position="20"/>
        <end position="777"/>
    </location>
</feature>
<evidence type="ECO:0000256" key="1">
    <source>
        <dbReference type="ARBA" id="ARBA00003651"/>
    </source>
</evidence>
<keyword evidence="5 13" id="KW-0768">Sushi</keyword>
<comment type="caution">
    <text evidence="13">Lacks conserved residue(s) required for the propagation of feature annotation.</text>
</comment>
<dbReference type="Pfam" id="PF09014">
    <property type="entry name" value="Sushi_2"/>
    <property type="match status" value="1"/>
</dbReference>
<feature type="coiled-coil region" evidence="14">
    <location>
        <begin position="411"/>
        <end position="505"/>
    </location>
</feature>
<accession>L9L253</accession>
<protein>
    <recommendedName>
        <fullName evidence="3">Beta-2-glycoprotein 1</fullName>
    </recommendedName>
    <alternativeName>
        <fullName evidence="11">Apolipoprotein H</fullName>
    </alternativeName>
    <alternativeName>
        <fullName evidence="12">Beta-2-glycoprotein I</fullName>
    </alternativeName>
</protein>
<organism evidence="18 19">
    <name type="scientific">Tupaia chinensis</name>
    <name type="common">Chinese tree shrew</name>
    <name type="synonym">Tupaia belangeri chinensis</name>
    <dbReference type="NCBI Taxonomy" id="246437"/>
    <lineage>
        <taxon>Eukaryota</taxon>
        <taxon>Metazoa</taxon>
        <taxon>Chordata</taxon>
        <taxon>Craniata</taxon>
        <taxon>Vertebrata</taxon>
        <taxon>Euteleostomi</taxon>
        <taxon>Mammalia</taxon>
        <taxon>Eutheria</taxon>
        <taxon>Euarchontoglires</taxon>
        <taxon>Scandentia</taxon>
        <taxon>Tupaiidae</taxon>
        <taxon>Tupaia</taxon>
    </lineage>
</organism>
<gene>
    <name evidence="18" type="ORF">TREES_T100002787</name>
</gene>
<keyword evidence="19" id="KW-1185">Reference proteome</keyword>
<evidence type="ECO:0000256" key="11">
    <source>
        <dbReference type="ARBA" id="ARBA00029855"/>
    </source>
</evidence>
<dbReference type="PANTHER" id="PTHR18871:SF2">
    <property type="entry name" value="CENTROSOMAL PROTEIN OF 112 KDA"/>
    <property type="match status" value="1"/>
</dbReference>
<feature type="disulfide bond" evidence="13">
    <location>
        <begin position="205"/>
        <end position="248"/>
    </location>
</feature>
<feature type="signal peptide" evidence="16">
    <location>
        <begin position="1"/>
        <end position="19"/>
    </location>
</feature>
<reference evidence="19" key="2">
    <citation type="journal article" date="2013" name="Nat. Commun.">
        <title>Genome of the Chinese tree shrew.</title>
        <authorList>
            <person name="Fan Y."/>
            <person name="Huang Z.Y."/>
            <person name="Cao C.C."/>
            <person name="Chen C.S."/>
            <person name="Chen Y.X."/>
            <person name="Fan D.D."/>
            <person name="He J."/>
            <person name="Hou H.L."/>
            <person name="Hu L."/>
            <person name="Hu X.T."/>
            <person name="Jiang X.T."/>
            <person name="Lai R."/>
            <person name="Lang Y.S."/>
            <person name="Liang B."/>
            <person name="Liao S.G."/>
            <person name="Mu D."/>
            <person name="Ma Y.Y."/>
            <person name="Niu Y.Y."/>
            <person name="Sun X.Q."/>
            <person name="Xia J.Q."/>
            <person name="Xiao J."/>
            <person name="Xiong Z.Q."/>
            <person name="Xu L."/>
            <person name="Yang L."/>
            <person name="Zhang Y."/>
            <person name="Zhao W."/>
            <person name="Zhao X.D."/>
            <person name="Zheng Y.T."/>
            <person name="Zhou J.M."/>
            <person name="Zhu Y.B."/>
            <person name="Zhang G.J."/>
            <person name="Wang J."/>
            <person name="Yao Y.G."/>
        </authorList>
    </citation>
    <scope>NUCLEOTIDE SEQUENCE [LARGE SCALE GENOMIC DNA]</scope>
</reference>
<keyword evidence="4" id="KW-0964">Secreted</keyword>
<keyword evidence="6" id="KW-0358">Heparin-binding</keyword>
<evidence type="ECO:0000256" key="10">
    <source>
        <dbReference type="ARBA" id="ARBA00023180"/>
    </source>
</evidence>
<proteinExistence type="predicted"/>
<dbReference type="STRING" id="246437.L9L253"/>
<keyword evidence="14" id="KW-0175">Coiled coil</keyword>
<dbReference type="InterPro" id="IPR035976">
    <property type="entry name" value="Sushi/SCR/CCP_sf"/>
</dbReference>
<feature type="domain" description="Sushi" evidence="17">
    <location>
        <begin position="21"/>
        <end position="81"/>
    </location>
</feature>
<feature type="region of interest" description="Disordered" evidence="15">
    <location>
        <begin position="754"/>
        <end position="777"/>
    </location>
</feature>
<feature type="coiled-coil region" evidence="14">
    <location>
        <begin position="539"/>
        <end position="570"/>
    </location>
</feature>
<dbReference type="FunFam" id="2.10.70.10:FF:000091">
    <property type="entry name" value="Beta-2-glycoprotein 1"/>
    <property type="match status" value="1"/>
</dbReference>
<feature type="disulfide bond" evidence="13">
    <location>
        <begin position="110"/>
        <end position="137"/>
    </location>
</feature>
<sequence>MIFPAFILFSSFLCHVAIGGRTCPKPDDLPFSIVVPLKTSYDPGEQIVYSCKPGYVSRGGMRRFTCPLTGMWPINTLKCIPRVCPFAGILENGVVRYTTFEYPNSISFSCNTGFYLNGASSVKCTEEGKWSEELPVCTPITCPPPQVPKFAMLSVHKSSAGNDSLYHDTVVFKCLPHYAMFGNDTITCTAHGNWTELPECREVKCPFPSRPDNGFVNYPAHQALYYKDKATYGCHDTYTLDGPEEVECSKLGNWSAQPSCKASCRLSVKKATVLYQGERVKLQEQFKNGMKHGDKVSFFCKNKEKKCSYTEDAVCVDGTIEIPKCFKERQRCALWIRKLCEPSGTGTGITGRKNRNLYAKLLLHMLKRGVLEGPFTHRPEPGTLKILPSYMLHNAVAEMEKEKFDLQKRHTENIQELLEDTNVRLNKMESEYMAQTQSTNHVVKELEARVQQLTGEAENSNLQRQKLIQEKMELERCYQITCSELQEVKARRNTLHKEKDHLINDYEQNMKLLQTKYDADINLLKQEHALSASKASGMIEELEQNICQLKQQLQESELQRKQQLRDQENKFQMEKSLVKHTLSINQPCHWQIHDLQSELDKEKEDAKKRIHKFEEALKEKEEQLTRVTEVQRLQAQQADAALEEFKRQVELNSEKVYAEMKEQMEKVEADLTRSKSLREKQSKDFLWQLEDVKQRYEKQIVELKLEHEQEKTHLLQQHNAEKDSLVRDHEREIENLERQLRAANMEHENQIQEFKKRDAQNNNNNNNNKAALRAVIL</sequence>